<accession>A0A0F9N297</accession>
<name>A0A0F9N297_9ZZZZ</name>
<dbReference type="EMBL" id="LAZR01004756">
    <property type="protein sequence ID" value="KKN05842.1"/>
    <property type="molecule type" value="Genomic_DNA"/>
</dbReference>
<evidence type="ECO:0000313" key="1">
    <source>
        <dbReference type="EMBL" id="KKN05842.1"/>
    </source>
</evidence>
<protein>
    <submittedName>
        <fullName evidence="1">Uncharacterized protein</fullName>
    </submittedName>
</protein>
<dbReference type="AlphaFoldDB" id="A0A0F9N297"/>
<organism evidence="1">
    <name type="scientific">marine sediment metagenome</name>
    <dbReference type="NCBI Taxonomy" id="412755"/>
    <lineage>
        <taxon>unclassified sequences</taxon>
        <taxon>metagenomes</taxon>
        <taxon>ecological metagenomes</taxon>
    </lineage>
</organism>
<proteinExistence type="predicted"/>
<comment type="caution">
    <text evidence="1">The sequence shown here is derived from an EMBL/GenBank/DDBJ whole genome shotgun (WGS) entry which is preliminary data.</text>
</comment>
<sequence>MIKRGIGESVRDSLNSAIFGTIGSEIVITPYTQATSDGGHTGQVETDGTAVTEIAVPFEEIKKITTQKFSVLETGQFKLGLKATATFDISGDTKYKAVWQGDTYDIVSQDRFTIKDVLVAWIITLSKRID</sequence>
<reference evidence="1" key="1">
    <citation type="journal article" date="2015" name="Nature">
        <title>Complex archaea that bridge the gap between prokaryotes and eukaryotes.</title>
        <authorList>
            <person name="Spang A."/>
            <person name="Saw J.H."/>
            <person name="Jorgensen S.L."/>
            <person name="Zaremba-Niedzwiedzka K."/>
            <person name="Martijn J."/>
            <person name="Lind A.E."/>
            <person name="van Eijk R."/>
            <person name="Schleper C."/>
            <person name="Guy L."/>
            <person name="Ettema T.J."/>
        </authorList>
    </citation>
    <scope>NUCLEOTIDE SEQUENCE</scope>
</reference>
<gene>
    <name evidence="1" type="ORF">LCGC14_1083220</name>
</gene>